<dbReference type="GO" id="GO:0006935">
    <property type="term" value="P:chemotaxis"/>
    <property type="evidence" value="ECO:0007669"/>
    <property type="project" value="InterPro"/>
</dbReference>
<dbReference type="FunFam" id="1.10.287.950:FF:000001">
    <property type="entry name" value="Methyl-accepting chemotaxis sensory transducer"/>
    <property type="match status" value="1"/>
</dbReference>
<dbReference type="AlphaFoldDB" id="B8R966"/>
<dbReference type="GO" id="GO:0007165">
    <property type="term" value="P:signal transduction"/>
    <property type="evidence" value="ECO:0007669"/>
    <property type="project" value="UniProtKB-KW"/>
</dbReference>
<dbReference type="Pfam" id="PF00015">
    <property type="entry name" value="MCPsignal"/>
    <property type="match status" value="1"/>
</dbReference>
<dbReference type="Pfam" id="PF00672">
    <property type="entry name" value="HAMP"/>
    <property type="match status" value="1"/>
</dbReference>
<dbReference type="InterPro" id="IPR051310">
    <property type="entry name" value="MCP_chemotaxis"/>
</dbReference>
<proteinExistence type="inferred from homology"/>
<accession>B8R966</accession>
<feature type="compositionally biased region" description="Low complexity" evidence="4">
    <location>
        <begin position="545"/>
        <end position="556"/>
    </location>
</feature>
<feature type="domain" description="HAMP" evidence="7">
    <location>
        <begin position="208"/>
        <end position="260"/>
    </location>
</feature>
<reference evidence="8" key="1">
    <citation type="journal article" date="2009" name="Appl. Environ. Microbiol.">
        <title>Characterization of denitrification gene clusters of soil bacteria via a metagenomic approach.</title>
        <authorList>
            <person name="Demaneche S."/>
            <person name="Philippot L."/>
            <person name="David M.M."/>
            <person name="Navarro E."/>
            <person name="Vogel T.M."/>
            <person name="Simonet P."/>
        </authorList>
    </citation>
    <scope>NUCLEOTIDE SEQUENCE</scope>
</reference>
<dbReference type="SMART" id="SM00283">
    <property type="entry name" value="MA"/>
    <property type="match status" value="1"/>
</dbReference>
<dbReference type="GO" id="GO:0005886">
    <property type="term" value="C:plasma membrane"/>
    <property type="evidence" value="ECO:0007669"/>
    <property type="project" value="TreeGrafter"/>
</dbReference>
<evidence type="ECO:0000256" key="2">
    <source>
        <dbReference type="ARBA" id="ARBA00029447"/>
    </source>
</evidence>
<sequence>MKIWHKIMVAPGAAIAFLACVGAVAFLMLKQQNDALEVLVTQRMARFELAADAARDLGQIHSDVYRAMTWMANYDEAKKRATTDKLRRDLAEVDAALGKLAGDGLSDEERRLVQIVQPLVAKYRDGVSKSIDMGAIDVSMGLVAMQAADAQFQTMVKELDALVHLQQRLGQESYQAAKAAYRQTLIILAGLLAVAIACALLVAWQMSRGIVRPLHTAIAAADRIAQGDLSVHVRASGSDESAQLLRAVIAMSDGLRTLVGEVTHGARVVADTSIQIAQGNIDLSQRTEEQAGTLEETASSIEELTSSVTQNASNARHASELAAGAAEVARKGGAVVGEVVSTMGAIADSSRSIADIIGVIDGIAFQTNILALNAAVEAARAGEQGRGFAVVAAEVRNLAQRSADAARQIKKLITDSAGNVEAGSRLVQAAGSTIGEVVVSVTRVSDLIAEIAAASQEQSAGIGQVNTAVSQMEHVVQQNASLVEESTAATQSMKEQADTLLQLVARFRLAEEVAQPALPPAQQAPAPIRVRPAAPALAGHLSEPVAARRAQAEPAGAGSGGWQQF</sequence>
<keyword evidence="5" id="KW-1133">Transmembrane helix</keyword>
<dbReference type="Gene3D" id="1.10.287.950">
    <property type="entry name" value="Methyl-accepting chemotaxis protein"/>
    <property type="match status" value="1"/>
</dbReference>
<evidence type="ECO:0000256" key="4">
    <source>
        <dbReference type="SAM" id="MobiDB-lite"/>
    </source>
</evidence>
<keyword evidence="5" id="KW-0812">Transmembrane</keyword>
<keyword evidence="5" id="KW-0472">Membrane</keyword>
<dbReference type="SMART" id="SM00304">
    <property type="entry name" value="HAMP"/>
    <property type="match status" value="1"/>
</dbReference>
<keyword evidence="1" id="KW-0488">Methylation</keyword>
<dbReference type="InterPro" id="IPR004090">
    <property type="entry name" value="Chemotax_Me-accpt_rcpt"/>
</dbReference>
<dbReference type="Pfam" id="PF12729">
    <property type="entry name" value="4HB_MCP_1"/>
    <property type="match status" value="1"/>
</dbReference>
<dbReference type="PANTHER" id="PTHR43531">
    <property type="entry name" value="PROTEIN ICFG"/>
    <property type="match status" value="1"/>
</dbReference>
<evidence type="ECO:0000259" key="6">
    <source>
        <dbReference type="PROSITE" id="PS50111"/>
    </source>
</evidence>
<dbReference type="CDD" id="cd11386">
    <property type="entry name" value="MCP_signal"/>
    <property type="match status" value="1"/>
</dbReference>
<dbReference type="CDD" id="cd06225">
    <property type="entry name" value="HAMP"/>
    <property type="match status" value="1"/>
</dbReference>
<evidence type="ECO:0000256" key="1">
    <source>
        <dbReference type="ARBA" id="ARBA00022481"/>
    </source>
</evidence>
<dbReference type="PROSITE" id="PS50885">
    <property type="entry name" value="HAMP"/>
    <property type="match status" value="1"/>
</dbReference>
<evidence type="ECO:0000256" key="5">
    <source>
        <dbReference type="SAM" id="Phobius"/>
    </source>
</evidence>
<feature type="region of interest" description="Disordered" evidence="4">
    <location>
        <begin position="545"/>
        <end position="565"/>
    </location>
</feature>
<evidence type="ECO:0000313" key="8">
    <source>
        <dbReference type="EMBL" id="ACF98222.1"/>
    </source>
</evidence>
<feature type="domain" description="Methyl-accepting transducer" evidence="6">
    <location>
        <begin position="265"/>
        <end position="494"/>
    </location>
</feature>
<dbReference type="InterPro" id="IPR003660">
    <property type="entry name" value="HAMP_dom"/>
</dbReference>
<dbReference type="PROSITE" id="PS50111">
    <property type="entry name" value="CHEMOTAXIS_TRANSDUC_2"/>
    <property type="match status" value="1"/>
</dbReference>
<dbReference type="EMBL" id="EU910859">
    <property type="protein sequence ID" value="ACF98222.1"/>
    <property type="molecule type" value="Genomic_DNA"/>
</dbReference>
<organism evidence="8">
    <name type="scientific">uncultured bacterium 2304</name>
    <dbReference type="NCBI Taxonomy" id="548902"/>
    <lineage>
        <taxon>Bacteria</taxon>
        <taxon>environmental samples</taxon>
    </lineage>
</organism>
<evidence type="ECO:0000259" key="7">
    <source>
        <dbReference type="PROSITE" id="PS50885"/>
    </source>
</evidence>
<keyword evidence="3" id="KW-0807">Transducer</keyword>
<dbReference type="PRINTS" id="PR00260">
    <property type="entry name" value="CHEMTRNSDUCR"/>
</dbReference>
<dbReference type="SUPFAM" id="SSF58104">
    <property type="entry name" value="Methyl-accepting chemotaxis protein (MCP) signaling domain"/>
    <property type="match status" value="1"/>
</dbReference>
<protein>
    <submittedName>
        <fullName evidence="8">Putative methyl-accepting chemotaxis protein</fullName>
    </submittedName>
</protein>
<feature type="transmembrane region" description="Helical" evidence="5">
    <location>
        <begin position="7"/>
        <end position="29"/>
    </location>
</feature>
<evidence type="ECO:0000256" key="3">
    <source>
        <dbReference type="PROSITE-ProRule" id="PRU00284"/>
    </source>
</evidence>
<comment type="similarity">
    <text evidence="2">Belongs to the methyl-accepting chemotaxis (MCP) protein family.</text>
</comment>
<dbReference type="GO" id="GO:0004888">
    <property type="term" value="F:transmembrane signaling receptor activity"/>
    <property type="evidence" value="ECO:0007669"/>
    <property type="project" value="InterPro"/>
</dbReference>
<dbReference type="PROSITE" id="PS51257">
    <property type="entry name" value="PROKAR_LIPOPROTEIN"/>
    <property type="match status" value="1"/>
</dbReference>
<dbReference type="InterPro" id="IPR024478">
    <property type="entry name" value="HlyB_4HB_MCP"/>
</dbReference>
<feature type="transmembrane region" description="Helical" evidence="5">
    <location>
        <begin position="185"/>
        <end position="204"/>
    </location>
</feature>
<dbReference type="InterPro" id="IPR004089">
    <property type="entry name" value="MCPsignal_dom"/>
</dbReference>
<dbReference type="PANTHER" id="PTHR43531:SF14">
    <property type="entry name" value="METHYL-ACCEPTING CHEMOTAXIS PROTEIN I-RELATED"/>
    <property type="match status" value="1"/>
</dbReference>
<name>B8R966_9BACT</name>